<sequence>MPSEYTVFRASLLRRFSSIEGDLSSHHYRDLKKSFSIAYLRSFRSDTEDEPFDVALTKVALRVARFDGQEVAAKVVQRFSKDALGPANVVLEGEEVRQSHLTHYCDKFLASSPIVFDGFERKKRRCYDEVLARRSISTPLDKKGMLSLLQLVDDTFEHDPVRDFAALTKFIWDFATRTWPLFDASVLHIPMKYFKFDNEISMSDMKTHVALMDGYGLERLLSRLIVLRAISSNWPQVTRPRR</sequence>
<keyword evidence="2" id="KW-1185">Reference proteome</keyword>
<dbReference type="Proteomes" id="UP000244523">
    <property type="component" value="Unassembled WGS sequence"/>
</dbReference>
<reference evidence="1 2" key="1">
    <citation type="submission" date="2018-04" db="EMBL/GenBank/DDBJ databases">
        <title>Genomic Encyclopedia of Archaeal and Bacterial Type Strains, Phase II (KMG-II): from individual species to whole genera.</title>
        <authorList>
            <person name="Goeker M."/>
        </authorList>
    </citation>
    <scope>NUCLEOTIDE SEQUENCE [LARGE SCALE GENOMIC DNA]</scope>
    <source>
        <strain evidence="1 2">DSM 29955</strain>
    </source>
</reference>
<gene>
    <name evidence="1" type="ORF">C8N45_1112</name>
</gene>
<accession>A0A2T6KAX4</accession>
<proteinExistence type="predicted"/>
<evidence type="ECO:0000313" key="1">
    <source>
        <dbReference type="EMBL" id="PUB12025.1"/>
    </source>
</evidence>
<name>A0A2T6KAX4_9RHOB</name>
<dbReference type="EMBL" id="QBUD01000011">
    <property type="protein sequence ID" value="PUB12025.1"/>
    <property type="molecule type" value="Genomic_DNA"/>
</dbReference>
<dbReference type="AlphaFoldDB" id="A0A2T6KAX4"/>
<comment type="caution">
    <text evidence="1">The sequence shown here is derived from an EMBL/GenBank/DDBJ whole genome shotgun (WGS) entry which is preliminary data.</text>
</comment>
<evidence type="ECO:0000313" key="2">
    <source>
        <dbReference type="Proteomes" id="UP000244523"/>
    </source>
</evidence>
<organism evidence="1 2">
    <name type="scientific">Yoonia sediminilitoris</name>
    <dbReference type="NCBI Taxonomy" id="1286148"/>
    <lineage>
        <taxon>Bacteria</taxon>
        <taxon>Pseudomonadati</taxon>
        <taxon>Pseudomonadota</taxon>
        <taxon>Alphaproteobacteria</taxon>
        <taxon>Rhodobacterales</taxon>
        <taxon>Paracoccaceae</taxon>
        <taxon>Yoonia</taxon>
    </lineage>
</organism>
<protein>
    <submittedName>
        <fullName evidence="1">Uncharacterized protein</fullName>
    </submittedName>
</protein>